<feature type="domain" description="DYW" evidence="2">
    <location>
        <begin position="380"/>
        <end position="462"/>
    </location>
</feature>
<dbReference type="AlphaFoldDB" id="A0AA41RQH8"/>
<organism evidence="3 4">
    <name type="scientific">Papaver nudicaule</name>
    <name type="common">Iceland poppy</name>
    <dbReference type="NCBI Taxonomy" id="74823"/>
    <lineage>
        <taxon>Eukaryota</taxon>
        <taxon>Viridiplantae</taxon>
        <taxon>Streptophyta</taxon>
        <taxon>Embryophyta</taxon>
        <taxon>Tracheophyta</taxon>
        <taxon>Spermatophyta</taxon>
        <taxon>Magnoliopsida</taxon>
        <taxon>Ranunculales</taxon>
        <taxon>Papaveraceae</taxon>
        <taxon>Papaveroideae</taxon>
        <taxon>Papaver</taxon>
    </lineage>
</organism>
<dbReference type="GO" id="GO:0009451">
    <property type="term" value="P:RNA modification"/>
    <property type="evidence" value="ECO:0007669"/>
    <property type="project" value="InterPro"/>
</dbReference>
<dbReference type="PANTHER" id="PTHR47926">
    <property type="entry name" value="PENTATRICOPEPTIDE REPEAT-CONTAINING PROTEIN"/>
    <property type="match status" value="1"/>
</dbReference>
<dbReference type="InterPro" id="IPR032867">
    <property type="entry name" value="DYW_dom"/>
</dbReference>
<evidence type="ECO:0000313" key="4">
    <source>
        <dbReference type="Proteomes" id="UP001177140"/>
    </source>
</evidence>
<dbReference type="Gene3D" id="1.25.40.10">
    <property type="entry name" value="Tetratricopeptide repeat domain"/>
    <property type="match status" value="2"/>
</dbReference>
<dbReference type="Proteomes" id="UP001177140">
    <property type="component" value="Unassembled WGS sequence"/>
</dbReference>
<dbReference type="GO" id="GO:0008270">
    <property type="term" value="F:zinc ion binding"/>
    <property type="evidence" value="ECO:0007669"/>
    <property type="project" value="InterPro"/>
</dbReference>
<dbReference type="Pfam" id="PF14432">
    <property type="entry name" value="DYW_deaminase"/>
    <property type="match status" value="1"/>
</dbReference>
<proteinExistence type="predicted"/>
<dbReference type="EMBL" id="JAJJMA010038601">
    <property type="protein sequence ID" value="MCL7024832.1"/>
    <property type="molecule type" value="Genomic_DNA"/>
</dbReference>
<keyword evidence="1" id="KW-0677">Repeat</keyword>
<dbReference type="PANTHER" id="PTHR47926:SF388">
    <property type="entry name" value="DYW DOMAIN-CONTAINING PROTEIN"/>
    <property type="match status" value="1"/>
</dbReference>
<dbReference type="InterPro" id="IPR002885">
    <property type="entry name" value="PPR_rpt"/>
</dbReference>
<keyword evidence="4" id="KW-1185">Reference proteome</keyword>
<protein>
    <recommendedName>
        <fullName evidence="2">DYW domain-containing protein</fullName>
    </recommendedName>
</protein>
<evidence type="ECO:0000313" key="3">
    <source>
        <dbReference type="EMBL" id="MCL7024832.1"/>
    </source>
</evidence>
<sequence>MLTEVILTIMCKITLIDSIRIVVIIILNRTINLRGFEQNSNGLYRGGNSAPQGLNESEHLQKPNGYHQPVMNVNYGQFQRNSNGYNKEIDVQHNQNGLHSEMNNVHSQSSVNSVVSENEAEYNGILEEMDGFCNEGSVKEAMMVWNLLYKQGIDIGLPRYCQLMKVIGEVEAKLIHNHLSKTELHSEIPVQNKVLEMYLKCGLISEARHLFGKIPARNLISWDTMIVGGRPDGQMFLGVFYACSTLSDIYEGMLHFESMSKVFGIAPSMDHYAGVVKMFGSTGYLDEAFDFIENMPVEPSIDVWETLMNLCRIHGNLETGDLCANIVAVLNPSRLDVESKSGLLPLNPSDLYMAGDTSHTDNDKIYAHLNALGVHMKESGYIPELRCVLHDVDDEKKLACISGLLSSPARSHMRIIKNLRVCVDCHNALKIISRIVGRRIIARDSKRWHHFEGGVCSCNDFW</sequence>
<evidence type="ECO:0000259" key="2">
    <source>
        <dbReference type="Pfam" id="PF14432"/>
    </source>
</evidence>
<dbReference type="InterPro" id="IPR011990">
    <property type="entry name" value="TPR-like_helical_dom_sf"/>
</dbReference>
<reference evidence="3" key="1">
    <citation type="submission" date="2022-03" db="EMBL/GenBank/DDBJ databases">
        <title>A functionally conserved STORR gene fusion in Papaver species that diverged 16.8 million years ago.</title>
        <authorList>
            <person name="Catania T."/>
        </authorList>
    </citation>
    <scope>NUCLEOTIDE SEQUENCE</scope>
    <source>
        <strain evidence="3">S-191538</strain>
    </source>
</reference>
<evidence type="ECO:0000256" key="1">
    <source>
        <dbReference type="ARBA" id="ARBA00022737"/>
    </source>
</evidence>
<dbReference type="InterPro" id="IPR046960">
    <property type="entry name" value="PPR_At4g14850-like_plant"/>
</dbReference>
<name>A0AA41RQH8_PAPNU</name>
<comment type="caution">
    <text evidence="3">The sequence shown here is derived from an EMBL/GenBank/DDBJ whole genome shotgun (WGS) entry which is preliminary data.</text>
</comment>
<accession>A0AA41RQH8</accession>
<dbReference type="GO" id="GO:0003723">
    <property type="term" value="F:RNA binding"/>
    <property type="evidence" value="ECO:0007669"/>
    <property type="project" value="InterPro"/>
</dbReference>
<gene>
    <name evidence="3" type="ORF">MKW94_030759</name>
</gene>
<dbReference type="Pfam" id="PF01535">
    <property type="entry name" value="PPR"/>
    <property type="match status" value="1"/>
</dbReference>